<dbReference type="EMBL" id="ML120621">
    <property type="protein sequence ID" value="RPA89045.1"/>
    <property type="molecule type" value="Genomic_DNA"/>
</dbReference>
<reference evidence="1 2" key="1">
    <citation type="journal article" date="2018" name="Nat. Ecol. Evol.">
        <title>Pezizomycetes genomes reveal the molecular basis of ectomycorrhizal truffle lifestyle.</title>
        <authorList>
            <person name="Murat C."/>
            <person name="Payen T."/>
            <person name="Noel B."/>
            <person name="Kuo A."/>
            <person name="Morin E."/>
            <person name="Chen J."/>
            <person name="Kohler A."/>
            <person name="Krizsan K."/>
            <person name="Balestrini R."/>
            <person name="Da Silva C."/>
            <person name="Montanini B."/>
            <person name="Hainaut M."/>
            <person name="Levati E."/>
            <person name="Barry K.W."/>
            <person name="Belfiori B."/>
            <person name="Cichocki N."/>
            <person name="Clum A."/>
            <person name="Dockter R.B."/>
            <person name="Fauchery L."/>
            <person name="Guy J."/>
            <person name="Iotti M."/>
            <person name="Le Tacon F."/>
            <person name="Lindquist E.A."/>
            <person name="Lipzen A."/>
            <person name="Malagnac F."/>
            <person name="Mello A."/>
            <person name="Molinier V."/>
            <person name="Miyauchi S."/>
            <person name="Poulain J."/>
            <person name="Riccioni C."/>
            <person name="Rubini A."/>
            <person name="Sitrit Y."/>
            <person name="Splivallo R."/>
            <person name="Traeger S."/>
            <person name="Wang M."/>
            <person name="Zifcakova L."/>
            <person name="Wipf D."/>
            <person name="Zambonelli A."/>
            <person name="Paolocci F."/>
            <person name="Nowrousian M."/>
            <person name="Ottonello S."/>
            <person name="Baldrian P."/>
            <person name="Spatafora J.W."/>
            <person name="Henrissat B."/>
            <person name="Nagy L.G."/>
            <person name="Aury J.M."/>
            <person name="Wincker P."/>
            <person name="Grigoriev I.V."/>
            <person name="Bonfante P."/>
            <person name="Martin F.M."/>
        </authorList>
    </citation>
    <scope>NUCLEOTIDE SEQUENCE [LARGE SCALE GENOMIC DNA]</scope>
    <source>
        <strain evidence="1 2">120613-1</strain>
    </source>
</reference>
<protein>
    <submittedName>
        <fullName evidence="1">Uncharacterized protein</fullName>
    </submittedName>
</protein>
<evidence type="ECO:0000313" key="2">
    <source>
        <dbReference type="Proteomes" id="UP000276215"/>
    </source>
</evidence>
<name>A0A3N4ITG5_9PEZI</name>
<proteinExistence type="predicted"/>
<accession>A0A3N4ITG5</accession>
<sequence>MSSGTYRPRLTTLVIPVFHYSAGNFQVRVPTPQTILWFNLASHYSYMFFQRFRRLWIAGCQALFLNFRTRNSSP</sequence>
<organism evidence="1 2">
    <name type="scientific">Choiromyces venosus 120613-1</name>
    <dbReference type="NCBI Taxonomy" id="1336337"/>
    <lineage>
        <taxon>Eukaryota</taxon>
        <taxon>Fungi</taxon>
        <taxon>Dikarya</taxon>
        <taxon>Ascomycota</taxon>
        <taxon>Pezizomycotina</taxon>
        <taxon>Pezizomycetes</taxon>
        <taxon>Pezizales</taxon>
        <taxon>Tuberaceae</taxon>
        <taxon>Choiromyces</taxon>
    </lineage>
</organism>
<gene>
    <name evidence="1" type="ORF">L873DRAFT_1823574</name>
</gene>
<dbReference type="AlphaFoldDB" id="A0A3N4ITG5"/>
<evidence type="ECO:0000313" key="1">
    <source>
        <dbReference type="EMBL" id="RPA89045.1"/>
    </source>
</evidence>
<keyword evidence="2" id="KW-1185">Reference proteome</keyword>
<dbReference type="Proteomes" id="UP000276215">
    <property type="component" value="Unassembled WGS sequence"/>
</dbReference>
<feature type="non-terminal residue" evidence="1">
    <location>
        <position position="1"/>
    </location>
</feature>